<dbReference type="SUPFAM" id="SSF52540">
    <property type="entry name" value="P-loop containing nucleoside triphosphate hydrolases"/>
    <property type="match status" value="1"/>
</dbReference>
<dbReference type="PANTHER" id="PTHR32039:SF7">
    <property type="entry name" value="COMPETENCE PROTEIN COMM"/>
    <property type="match status" value="1"/>
</dbReference>
<evidence type="ECO:0000259" key="1">
    <source>
        <dbReference type="Pfam" id="PF01078"/>
    </source>
</evidence>
<dbReference type="Pfam" id="PF01078">
    <property type="entry name" value="Mg_chelatase"/>
    <property type="match status" value="1"/>
</dbReference>
<feature type="domain" description="Magnesium chelatase ChlI-like catalytic" evidence="1">
    <location>
        <begin position="27"/>
        <end position="87"/>
    </location>
</feature>
<accession>A0A4R5VT67</accession>
<evidence type="ECO:0000313" key="3">
    <source>
        <dbReference type="EMBL" id="TDK62152.1"/>
    </source>
</evidence>
<dbReference type="Gene3D" id="3.40.50.300">
    <property type="entry name" value="P-loop containing nucleotide triphosphate hydrolases"/>
    <property type="match status" value="1"/>
</dbReference>
<evidence type="ECO:0000313" key="4">
    <source>
        <dbReference type="Proteomes" id="UP000295132"/>
    </source>
</evidence>
<dbReference type="Proteomes" id="UP000295132">
    <property type="component" value="Unassembled WGS sequence"/>
</dbReference>
<comment type="caution">
    <text evidence="3">The sequence shown here is derived from an EMBL/GenBank/DDBJ whole genome shotgun (WGS) entry which is preliminary data.</text>
</comment>
<dbReference type="GO" id="GO:0005524">
    <property type="term" value="F:ATP binding"/>
    <property type="evidence" value="ECO:0007669"/>
    <property type="project" value="UniProtKB-KW"/>
</dbReference>
<sequence>MSAKVTSIGLKGLEGYRVNVEVGTFVGISYPASFILLAAMNPCPCGYAGSNSHYCICTPRQIRAYQNKLSGPLRDRFDIQLFMKSEDFRSLKGKTEESSQTVRKRVESARERQYDRYGEEVCNSRVPYEALVKMSPLTNEQQRSLQQVSLKKNWSNRTYIKIIRLARTITDLHGVREITDQSIWEAIKLNTGVSGRRKSSLVL</sequence>
<dbReference type="AlphaFoldDB" id="A0A4R5VT67"/>
<evidence type="ECO:0000259" key="2">
    <source>
        <dbReference type="Pfam" id="PF13335"/>
    </source>
</evidence>
<proteinExistence type="predicted"/>
<dbReference type="InterPro" id="IPR027417">
    <property type="entry name" value="P-loop_NTPase"/>
</dbReference>
<dbReference type="PANTHER" id="PTHR32039">
    <property type="entry name" value="MAGNESIUM-CHELATASE SUBUNIT CHLI"/>
    <property type="match status" value="1"/>
</dbReference>
<protein>
    <submittedName>
        <fullName evidence="3">ATP-binding protein</fullName>
    </submittedName>
</protein>
<reference evidence="3 4" key="1">
    <citation type="submission" date="2019-03" db="EMBL/GenBank/DDBJ databases">
        <title>Bacillus niacini sp. nov. a Nicotinate-Metabolizing Mesophile Isolated from Soil.</title>
        <authorList>
            <person name="Zhang G."/>
        </authorList>
    </citation>
    <scope>NUCLEOTIDE SEQUENCE [LARGE SCALE GENOMIC DNA]</scope>
    <source>
        <strain evidence="3 4">WN066</strain>
    </source>
</reference>
<keyword evidence="3" id="KW-0547">Nucleotide-binding</keyword>
<dbReference type="Pfam" id="PF13335">
    <property type="entry name" value="Mg_chelatase_C"/>
    <property type="match status" value="1"/>
</dbReference>
<keyword evidence="3" id="KW-0067">ATP-binding</keyword>
<dbReference type="InterPro" id="IPR045006">
    <property type="entry name" value="CHLI-like"/>
</dbReference>
<dbReference type="InterPro" id="IPR025158">
    <property type="entry name" value="Mg_chelat-rel_C"/>
</dbReference>
<gene>
    <name evidence="3" type="ORF">E2K98_08790</name>
</gene>
<organism evidence="3 4">
    <name type="scientific">Bacillus salipaludis</name>
    <dbReference type="NCBI Taxonomy" id="2547811"/>
    <lineage>
        <taxon>Bacteria</taxon>
        <taxon>Bacillati</taxon>
        <taxon>Bacillota</taxon>
        <taxon>Bacilli</taxon>
        <taxon>Bacillales</taxon>
        <taxon>Bacillaceae</taxon>
        <taxon>Bacillus</taxon>
    </lineage>
</organism>
<dbReference type="InterPro" id="IPR000523">
    <property type="entry name" value="Mg_chelatse_chII-like_cat_dom"/>
</dbReference>
<name>A0A4R5VT67_9BACI</name>
<feature type="domain" description="Mg chelatase-related protein C-terminal" evidence="2">
    <location>
        <begin position="96"/>
        <end position="189"/>
    </location>
</feature>
<dbReference type="EMBL" id="SMYO01000004">
    <property type="protein sequence ID" value="TDK62152.1"/>
    <property type="molecule type" value="Genomic_DNA"/>
</dbReference>
<dbReference type="RefSeq" id="WP_133333882.1">
    <property type="nucleotide sequence ID" value="NZ_SMYO01000004.1"/>
</dbReference>